<keyword evidence="2" id="KW-0472">Membrane</keyword>
<sequence length="87" mass="9945">MGYFHSTVRHKQLPGHENPVYLASQTAFSVIEVEALFELFKSISSSVIDGGLISKDEFQLAMFKKKKTENRFCQPDAGTLWGFWLFL</sequence>
<dbReference type="InterPro" id="IPR045198">
    <property type="entry name" value="CNBL1-10"/>
</dbReference>
<evidence type="ECO:0000313" key="3">
    <source>
        <dbReference type="EMBL" id="KAK9750782.1"/>
    </source>
</evidence>
<keyword evidence="1 2" id="KW-0677">Repeat</keyword>
<dbReference type="SUPFAM" id="SSF47473">
    <property type="entry name" value="EF-hand"/>
    <property type="match status" value="1"/>
</dbReference>
<dbReference type="PANTHER" id="PTHR23056:SF44">
    <property type="entry name" value="CALCINEURIN B-LIKE PROTEIN 1"/>
    <property type="match status" value="1"/>
</dbReference>
<dbReference type="Proteomes" id="UP001443914">
    <property type="component" value="Unassembled WGS sequence"/>
</dbReference>
<keyword evidence="2" id="KW-0106">Calcium</keyword>
<organism evidence="3 4">
    <name type="scientific">Saponaria officinalis</name>
    <name type="common">Common soapwort</name>
    <name type="synonym">Lychnis saponaria</name>
    <dbReference type="NCBI Taxonomy" id="3572"/>
    <lineage>
        <taxon>Eukaryota</taxon>
        <taxon>Viridiplantae</taxon>
        <taxon>Streptophyta</taxon>
        <taxon>Embryophyta</taxon>
        <taxon>Tracheophyta</taxon>
        <taxon>Spermatophyta</taxon>
        <taxon>Magnoliopsida</taxon>
        <taxon>eudicotyledons</taxon>
        <taxon>Gunneridae</taxon>
        <taxon>Pentapetalae</taxon>
        <taxon>Caryophyllales</taxon>
        <taxon>Caryophyllaceae</taxon>
        <taxon>Caryophylleae</taxon>
        <taxon>Saponaria</taxon>
    </lineage>
</organism>
<dbReference type="Gene3D" id="1.10.238.10">
    <property type="entry name" value="EF-hand"/>
    <property type="match status" value="1"/>
</dbReference>
<reference evidence="3" key="1">
    <citation type="submission" date="2024-03" db="EMBL/GenBank/DDBJ databases">
        <title>WGS assembly of Saponaria officinalis var. Norfolk2.</title>
        <authorList>
            <person name="Jenkins J."/>
            <person name="Shu S."/>
            <person name="Grimwood J."/>
            <person name="Barry K."/>
            <person name="Goodstein D."/>
            <person name="Schmutz J."/>
            <person name="Leebens-Mack J."/>
            <person name="Osbourn A."/>
        </authorList>
    </citation>
    <scope>NUCLEOTIDE SEQUENCE [LARGE SCALE GENOMIC DNA]</scope>
    <source>
        <strain evidence="3">JIC</strain>
    </source>
</reference>
<evidence type="ECO:0000256" key="1">
    <source>
        <dbReference type="ARBA" id="ARBA00022737"/>
    </source>
</evidence>
<comment type="subcellular location">
    <subcellularLocation>
        <location evidence="2">Membrane</location>
    </subcellularLocation>
</comment>
<dbReference type="InterPro" id="IPR011992">
    <property type="entry name" value="EF-hand-dom_pair"/>
</dbReference>
<evidence type="ECO:0000256" key="2">
    <source>
        <dbReference type="RuleBase" id="RU369080"/>
    </source>
</evidence>
<name>A0AAW1MY07_SAPOF</name>
<keyword evidence="4" id="KW-1185">Reference proteome</keyword>
<comment type="similarity">
    <text evidence="2">Belongs to the calcineurin regulatory subunit family.</text>
</comment>
<accession>A0AAW1MY07</accession>
<keyword evidence="2" id="KW-0479">Metal-binding</keyword>
<protein>
    <recommendedName>
        <fullName evidence="2">Calcineurin B-like protein</fullName>
    </recommendedName>
</protein>
<dbReference type="AlphaFoldDB" id="A0AAW1MY07"/>
<proteinExistence type="inferred from homology"/>
<dbReference type="EMBL" id="JBDFQZ010000002">
    <property type="protein sequence ID" value="KAK9750782.1"/>
    <property type="molecule type" value="Genomic_DNA"/>
</dbReference>
<comment type="function">
    <text evidence="2">Acts as a calcium sensor. CBL proteins interact with CIPK serine-threonine protein kinases. Binding of a CBL protein to the regulatory NAF domain of a CIPK protein lead to the activation of the kinase in a calcium-dependent manner.</text>
</comment>
<dbReference type="GO" id="GO:0019900">
    <property type="term" value="F:kinase binding"/>
    <property type="evidence" value="ECO:0007669"/>
    <property type="project" value="UniProtKB-UniRule"/>
</dbReference>
<dbReference type="GO" id="GO:0019722">
    <property type="term" value="P:calcium-mediated signaling"/>
    <property type="evidence" value="ECO:0007669"/>
    <property type="project" value="UniProtKB-UniRule"/>
</dbReference>
<comment type="caution">
    <text evidence="3">The sequence shown here is derived from an EMBL/GenBank/DDBJ whole genome shotgun (WGS) entry which is preliminary data.</text>
</comment>
<dbReference type="PANTHER" id="PTHR23056">
    <property type="entry name" value="CALCINEURIN B"/>
    <property type="match status" value="1"/>
</dbReference>
<dbReference type="GO" id="GO:0016020">
    <property type="term" value="C:membrane"/>
    <property type="evidence" value="ECO:0007669"/>
    <property type="project" value="UniProtKB-SubCell"/>
</dbReference>
<comment type="subunit">
    <text evidence="2">Homodimer. Interacts with CIPK.</text>
</comment>
<gene>
    <name evidence="3" type="ORF">RND81_02G221800</name>
</gene>
<evidence type="ECO:0000313" key="4">
    <source>
        <dbReference type="Proteomes" id="UP001443914"/>
    </source>
</evidence>
<dbReference type="GO" id="GO:0005509">
    <property type="term" value="F:calcium ion binding"/>
    <property type="evidence" value="ECO:0007669"/>
    <property type="project" value="UniProtKB-UniRule"/>
</dbReference>